<evidence type="ECO:0000256" key="3">
    <source>
        <dbReference type="ARBA" id="ARBA00022737"/>
    </source>
</evidence>
<feature type="domain" description="HTH OST-type" evidence="5">
    <location>
        <begin position="7"/>
        <end position="80"/>
    </location>
</feature>
<comment type="caution">
    <text evidence="6">The sequence shown here is derived from an EMBL/GenBank/DDBJ whole genome shotgun (WGS) entry which is preliminary data.</text>
</comment>
<sequence>MQMDLQKREDTQTTILAVLLARKGGCTLRQLNNDYYDLEGEHIPWKELGYNSLLNLLYSMSKTVQIEHQNNTVIIQGIASEKSKHVSELVAGQKIQKQLVKRKLYRPNHYFPTTAPPRIHIPAEILSKIIDLINDHPDGINKDYVLNEIHLSIPFANITMKDMEEQLQELSHMIFQTNNKIYPIQSKVKNFDNAKDCNDISHSKSLVMTVAGNEDSDDMLHDEEDIFEFIHPNSISQSDQAKSKIKSTSTFIKKTISKWQDQEEHISTEETHHNNDIDLIKNKKFDDMIKDEKNILHKKNVEILINERIKLRLEKLIENQVDGIWCADLPEKYLEEYKVPLNYIELGFNSVREFASQLPEIFHCIQPYETGDFMLYYAKREIPSNKIMKEHKDSNIAKYHIYESTDEEAIPASVSLDTCKLLIPDTVMSIGEYVGHINVADLAQNEQLLVEVIVVEVFTPSFFWIQLRKKQNIFKTFMNDLNNFYVVQYEQYTIPPVVLEKGLNCACIYNGIWHRGIIKTVKPDFQVTIMFYDYGTLKTYSPDAVYYLHRMFSTLPAQAIPCGLINTRPYKASKWSRSATHYFALRTNDIPLVATIATINTEDNSMMVTLTDTLEDEDVHINDWLVEQKLAEHGKMGNKVDMNNLLLYVEENLIFMPEKCYEKEVNTFNGNNKKLSESVTNGSLISLQSTLNDKLFKSSSQCMLFDEQKILPIEENIQDQIFQNSSIPDVLTCSKNNPFLQTEPVYDQIDDISPKKFMQLWNENLQLQMQINTTLNILLNKVIEDSVKNEDLTNNKSTINMIKSTFLNTNKQMPISVDPLYANVENAHGNVISSNGNVYYEKTSVKDPVKHNAINKQQITSIVHNENHNPNAYIDSSQNIHSQNIDGNLNTMNYNTLMSTSKDINTINQLASNQQISIKPNVLSESEKFNNRCFINTDRPMHVENSVHNETPFKETNPFRLSLAQKLKILDREEEKCLDFNDLLHTIHENNVVEHDLINFQDDSSNTNRNLDDLKNRLFNQYQYCVPDFSKDTSNVKNNSFATNANPFSHDVDDIINATSRIIINDQTTEYNVHKKEIEKHCFSKKSIDSQFVEKAYRQESIHTIDISNSNKSSCIQNNDVSEETLDHKSINENFIFSPNYDLSNSRSALLSANVSEYSKLANNTSTNGGHLTCSSASHTLYRSSPTMELNEVQNQQKSVINPVEAWNKTLENTAELNSYNKIHPIFEKNENKVICNKDQQKNKIQSSEDGSDFEVNNIEVNDLYLKKTEFTVGKATQVPKYLSLNYRVFFQAIELPKQIIHIFHYREEGWLLVSEFIQVFTESEITLDMAKLLYLFNINVQEINRTENSVEFMKINSILSKTTYDIINGSDKLCLIPMKSVLKVLCKLEIISQKDINDIFTHEQFVNGSSRHKIWLIINAYTKFKYHIKNEQ</sequence>
<protein>
    <recommendedName>
        <fullName evidence="5">HTH OST-type domain-containing protein</fullName>
    </recommendedName>
</protein>
<evidence type="ECO:0000256" key="2">
    <source>
        <dbReference type="ARBA" id="ARBA00022490"/>
    </source>
</evidence>
<dbReference type="InterPro" id="IPR041966">
    <property type="entry name" value="LOTUS-like"/>
</dbReference>
<dbReference type="GO" id="GO:0007283">
    <property type="term" value="P:spermatogenesis"/>
    <property type="evidence" value="ECO:0007669"/>
    <property type="project" value="UniProtKB-KW"/>
</dbReference>
<dbReference type="Gene3D" id="2.40.50.90">
    <property type="match status" value="1"/>
</dbReference>
<evidence type="ECO:0000313" key="6">
    <source>
        <dbReference type="EMBL" id="KAK1117362.1"/>
    </source>
</evidence>
<proteinExistence type="predicted"/>
<comment type="subcellular location">
    <subcellularLocation>
        <location evidence="1">Cytoplasm</location>
    </subcellularLocation>
</comment>
<dbReference type="Gene3D" id="3.30.420.610">
    <property type="entry name" value="LOTUS domain-like"/>
    <property type="match status" value="2"/>
</dbReference>
<keyword evidence="4" id="KW-0744">Spermatogenesis</keyword>
<dbReference type="PANTHER" id="PTHR22948:SF76">
    <property type="entry name" value="FI20010P1-RELATED"/>
    <property type="match status" value="1"/>
</dbReference>
<evidence type="ECO:0000313" key="7">
    <source>
        <dbReference type="Proteomes" id="UP001177670"/>
    </source>
</evidence>
<dbReference type="CDD" id="cd09972">
    <property type="entry name" value="LOTUS_TDRD_OSKAR"/>
    <property type="match status" value="1"/>
</dbReference>
<dbReference type="InterPro" id="IPR035437">
    <property type="entry name" value="SNase_OB-fold_sf"/>
</dbReference>
<evidence type="ECO:0000256" key="4">
    <source>
        <dbReference type="ARBA" id="ARBA00022871"/>
    </source>
</evidence>
<reference evidence="6" key="1">
    <citation type="submission" date="2021-10" db="EMBL/GenBank/DDBJ databases">
        <title>Melipona bicolor Genome sequencing and assembly.</title>
        <authorList>
            <person name="Araujo N.S."/>
            <person name="Arias M.C."/>
        </authorList>
    </citation>
    <scope>NUCLEOTIDE SEQUENCE</scope>
    <source>
        <strain evidence="6">USP_2M_L1-L4_2017</strain>
        <tissue evidence="6">Whole body</tissue>
    </source>
</reference>
<dbReference type="PANTHER" id="PTHR22948">
    <property type="entry name" value="TUDOR DOMAIN CONTAINING PROTEIN"/>
    <property type="match status" value="1"/>
</dbReference>
<keyword evidence="2" id="KW-0963">Cytoplasm</keyword>
<accession>A0AA40FE58</accession>
<dbReference type="PROSITE" id="PS51644">
    <property type="entry name" value="HTH_OST"/>
    <property type="match status" value="2"/>
</dbReference>
<dbReference type="InterPro" id="IPR002999">
    <property type="entry name" value="Tudor"/>
</dbReference>
<keyword evidence="4" id="KW-0221">Differentiation</keyword>
<keyword evidence="7" id="KW-1185">Reference proteome</keyword>
<dbReference type="GO" id="GO:0030154">
    <property type="term" value="P:cell differentiation"/>
    <property type="evidence" value="ECO:0007669"/>
    <property type="project" value="UniProtKB-ARBA"/>
</dbReference>
<dbReference type="InterPro" id="IPR050621">
    <property type="entry name" value="Tudor_domain_containing"/>
</dbReference>
<evidence type="ECO:0000259" key="5">
    <source>
        <dbReference type="PROSITE" id="PS51644"/>
    </source>
</evidence>
<dbReference type="Pfam" id="PF12872">
    <property type="entry name" value="OST-HTH"/>
    <property type="match status" value="2"/>
</dbReference>
<feature type="domain" description="HTH OST-type" evidence="5">
    <location>
        <begin position="305"/>
        <end position="379"/>
    </location>
</feature>
<dbReference type="GO" id="GO:0005737">
    <property type="term" value="C:cytoplasm"/>
    <property type="evidence" value="ECO:0007669"/>
    <property type="project" value="UniProtKB-SubCell"/>
</dbReference>
<gene>
    <name evidence="6" type="ORF">K0M31_016734</name>
</gene>
<dbReference type="EMBL" id="JAHYIQ010000052">
    <property type="protein sequence ID" value="KAK1117362.1"/>
    <property type="molecule type" value="Genomic_DNA"/>
</dbReference>
<dbReference type="Pfam" id="PF00567">
    <property type="entry name" value="TUDOR"/>
    <property type="match status" value="1"/>
</dbReference>
<dbReference type="Proteomes" id="UP001177670">
    <property type="component" value="Unassembled WGS sequence"/>
</dbReference>
<dbReference type="InterPro" id="IPR025605">
    <property type="entry name" value="OST-HTH/LOTUS_dom"/>
</dbReference>
<name>A0AA40FE58_9HYME</name>
<dbReference type="Gene3D" id="2.30.30.140">
    <property type="match status" value="1"/>
</dbReference>
<keyword evidence="3" id="KW-0677">Repeat</keyword>
<dbReference type="SUPFAM" id="SSF63748">
    <property type="entry name" value="Tudor/PWWP/MBT"/>
    <property type="match status" value="1"/>
</dbReference>
<evidence type="ECO:0000256" key="1">
    <source>
        <dbReference type="ARBA" id="ARBA00004496"/>
    </source>
</evidence>
<organism evidence="6 7">
    <name type="scientific">Melipona bicolor</name>
    <dbReference type="NCBI Taxonomy" id="60889"/>
    <lineage>
        <taxon>Eukaryota</taxon>
        <taxon>Metazoa</taxon>
        <taxon>Ecdysozoa</taxon>
        <taxon>Arthropoda</taxon>
        <taxon>Hexapoda</taxon>
        <taxon>Insecta</taxon>
        <taxon>Pterygota</taxon>
        <taxon>Neoptera</taxon>
        <taxon>Endopterygota</taxon>
        <taxon>Hymenoptera</taxon>
        <taxon>Apocrita</taxon>
        <taxon>Aculeata</taxon>
        <taxon>Apoidea</taxon>
        <taxon>Anthophila</taxon>
        <taxon>Apidae</taxon>
        <taxon>Melipona</taxon>
    </lineage>
</organism>